<dbReference type="Proteomes" id="UP000320791">
    <property type="component" value="Unassembled WGS sequence"/>
</dbReference>
<dbReference type="GO" id="GO:0050661">
    <property type="term" value="F:NADP binding"/>
    <property type="evidence" value="ECO:0007669"/>
    <property type="project" value="TreeGrafter"/>
</dbReference>
<keyword evidence="3" id="KW-0028">Amino-acid biosynthesis</keyword>
<dbReference type="Gene3D" id="3.40.50.10860">
    <property type="entry name" value="Leucine Dehydrogenase, chain A, domain 1"/>
    <property type="match status" value="1"/>
</dbReference>
<dbReference type="InterPro" id="IPR010110">
    <property type="entry name" value="Shikimate_DH_AroM-type"/>
</dbReference>
<feature type="domain" description="SDH C-terminal" evidence="7">
    <location>
        <begin position="231"/>
        <end position="261"/>
    </location>
</feature>
<name>A0A5C5UE45_9CORY</name>
<dbReference type="GO" id="GO:0005829">
    <property type="term" value="C:cytosol"/>
    <property type="evidence" value="ECO:0007669"/>
    <property type="project" value="TreeGrafter"/>
</dbReference>
<dbReference type="Pfam" id="PF18317">
    <property type="entry name" value="SDH_C"/>
    <property type="match status" value="1"/>
</dbReference>
<dbReference type="GO" id="GO:0009423">
    <property type="term" value="P:chorismate biosynthetic process"/>
    <property type="evidence" value="ECO:0007669"/>
    <property type="project" value="UniProtKB-UniPathway"/>
</dbReference>
<evidence type="ECO:0000259" key="7">
    <source>
        <dbReference type="Pfam" id="PF18317"/>
    </source>
</evidence>
<dbReference type="InterPro" id="IPR036291">
    <property type="entry name" value="NAD(P)-bd_dom_sf"/>
</dbReference>
<proteinExistence type="predicted"/>
<dbReference type="UniPathway" id="UPA00053">
    <property type="reaction ID" value="UER00087"/>
</dbReference>
<organism evidence="8 9">
    <name type="scientific">Corynebacterium canis</name>
    <dbReference type="NCBI Taxonomy" id="679663"/>
    <lineage>
        <taxon>Bacteria</taxon>
        <taxon>Bacillati</taxon>
        <taxon>Actinomycetota</taxon>
        <taxon>Actinomycetes</taxon>
        <taxon>Mycobacteriales</taxon>
        <taxon>Corynebacteriaceae</taxon>
        <taxon>Corynebacterium</taxon>
    </lineage>
</organism>
<dbReference type="Pfam" id="PF01488">
    <property type="entry name" value="Shikimate_DH"/>
    <property type="match status" value="1"/>
</dbReference>
<evidence type="ECO:0000256" key="1">
    <source>
        <dbReference type="ARBA" id="ARBA00004871"/>
    </source>
</evidence>
<dbReference type="PANTHER" id="PTHR21089">
    <property type="entry name" value="SHIKIMATE DEHYDROGENASE"/>
    <property type="match status" value="1"/>
</dbReference>
<dbReference type="Gene3D" id="3.40.50.720">
    <property type="entry name" value="NAD(P)-binding Rossmann-like Domain"/>
    <property type="match status" value="1"/>
</dbReference>
<dbReference type="CDD" id="cd01065">
    <property type="entry name" value="NAD_bind_Shikimate_DH"/>
    <property type="match status" value="1"/>
</dbReference>
<dbReference type="NCBIfam" id="TIGR01809">
    <property type="entry name" value="Shik-DH-AROM"/>
    <property type="match status" value="1"/>
</dbReference>
<keyword evidence="8" id="KW-0560">Oxidoreductase</keyword>
<comment type="catalytic activity">
    <reaction evidence="4">
        <text>shikimate + NADP(+) = 3-dehydroshikimate + NADPH + H(+)</text>
        <dbReference type="Rhea" id="RHEA:17737"/>
        <dbReference type="ChEBI" id="CHEBI:15378"/>
        <dbReference type="ChEBI" id="CHEBI:16630"/>
        <dbReference type="ChEBI" id="CHEBI:36208"/>
        <dbReference type="ChEBI" id="CHEBI:57783"/>
        <dbReference type="ChEBI" id="CHEBI:58349"/>
        <dbReference type="EC" id="1.1.1.25"/>
    </reaction>
</comment>
<dbReference type="GO" id="GO:0004764">
    <property type="term" value="F:shikimate 3-dehydrogenase (NADP+) activity"/>
    <property type="evidence" value="ECO:0007669"/>
    <property type="project" value="UniProtKB-EC"/>
</dbReference>
<evidence type="ECO:0000256" key="2">
    <source>
        <dbReference type="ARBA" id="ARBA00012962"/>
    </source>
</evidence>
<comment type="pathway">
    <text evidence="1">Metabolic intermediate biosynthesis; chorismate biosynthesis; chorismate from D-erythrose 4-phosphate and phosphoenolpyruvate: step 4/7.</text>
</comment>
<dbReference type="InterPro" id="IPR046346">
    <property type="entry name" value="Aminoacid_DH-like_N_sf"/>
</dbReference>
<dbReference type="EMBL" id="VOHM01000020">
    <property type="protein sequence ID" value="TWT24037.1"/>
    <property type="molecule type" value="Genomic_DNA"/>
</dbReference>
<dbReference type="EC" id="1.1.1.25" evidence="2"/>
<evidence type="ECO:0000259" key="6">
    <source>
        <dbReference type="Pfam" id="PF08501"/>
    </source>
</evidence>
<evidence type="ECO:0000256" key="4">
    <source>
        <dbReference type="ARBA" id="ARBA00049442"/>
    </source>
</evidence>
<evidence type="ECO:0000259" key="5">
    <source>
        <dbReference type="Pfam" id="PF01488"/>
    </source>
</evidence>
<keyword evidence="9" id="KW-1185">Reference proteome</keyword>
<dbReference type="AlphaFoldDB" id="A0A5C5UE45"/>
<gene>
    <name evidence="8" type="ORF">FRX94_09185</name>
</gene>
<dbReference type="GO" id="GO:0019632">
    <property type="term" value="P:shikimate metabolic process"/>
    <property type="evidence" value="ECO:0007669"/>
    <property type="project" value="TreeGrafter"/>
</dbReference>
<keyword evidence="3" id="KW-0057">Aromatic amino acid biosynthesis</keyword>
<dbReference type="InterPro" id="IPR022893">
    <property type="entry name" value="Shikimate_DH_fam"/>
</dbReference>
<evidence type="ECO:0000313" key="9">
    <source>
        <dbReference type="Proteomes" id="UP000320791"/>
    </source>
</evidence>
<dbReference type="InterPro" id="IPR006151">
    <property type="entry name" value="Shikm_DH/Glu-tRNA_Rdtase"/>
</dbReference>
<evidence type="ECO:0000313" key="8">
    <source>
        <dbReference type="EMBL" id="TWT24037.1"/>
    </source>
</evidence>
<dbReference type="RefSeq" id="WP_146324849.1">
    <property type="nucleotide sequence ID" value="NZ_BAABLR010000026.1"/>
</dbReference>
<evidence type="ECO:0000256" key="3">
    <source>
        <dbReference type="ARBA" id="ARBA00023141"/>
    </source>
</evidence>
<dbReference type="PANTHER" id="PTHR21089:SF1">
    <property type="entry name" value="BIFUNCTIONAL 3-DEHYDROQUINATE DEHYDRATASE_SHIKIMATE DEHYDROGENASE, CHLOROPLASTIC"/>
    <property type="match status" value="1"/>
</dbReference>
<dbReference type="Pfam" id="PF08501">
    <property type="entry name" value="Shikimate_dh_N"/>
    <property type="match status" value="1"/>
</dbReference>
<reference evidence="8 9" key="1">
    <citation type="submission" date="2019-08" db="EMBL/GenBank/DDBJ databases">
        <authorList>
            <person name="Lei W."/>
        </authorList>
    </citation>
    <scope>NUCLEOTIDE SEQUENCE [LARGE SCALE GENOMIC DNA]</scope>
    <source>
        <strain evidence="8 9">CCUG 58627</strain>
    </source>
</reference>
<dbReference type="OrthoDB" id="9776868at2"/>
<feature type="domain" description="Shikimate dehydrogenase substrate binding N-terminal" evidence="6">
    <location>
        <begin position="8"/>
        <end position="90"/>
    </location>
</feature>
<feature type="domain" description="Quinate/shikimate 5-dehydrogenase/glutamyl-tRNA reductase" evidence="5">
    <location>
        <begin position="111"/>
        <end position="194"/>
    </location>
</feature>
<accession>A0A5C5UE45</accession>
<dbReference type="GO" id="GO:0009073">
    <property type="term" value="P:aromatic amino acid family biosynthetic process"/>
    <property type="evidence" value="ECO:0007669"/>
    <property type="project" value="UniProtKB-KW"/>
</dbReference>
<dbReference type="InterPro" id="IPR041121">
    <property type="entry name" value="SDH_C"/>
</dbReference>
<dbReference type="SUPFAM" id="SSF51735">
    <property type="entry name" value="NAD(P)-binding Rossmann-fold domains"/>
    <property type="match status" value="1"/>
</dbReference>
<comment type="caution">
    <text evidence="8">The sequence shown here is derived from an EMBL/GenBank/DDBJ whole genome shotgun (WGS) entry which is preliminary data.</text>
</comment>
<dbReference type="InterPro" id="IPR013708">
    <property type="entry name" value="Shikimate_DH-bd_N"/>
</dbReference>
<dbReference type="NCBIfam" id="NF001311">
    <property type="entry name" value="PRK00258.1-3"/>
    <property type="match status" value="1"/>
</dbReference>
<protein>
    <recommendedName>
        <fullName evidence="2">shikimate dehydrogenase (NADP(+))</fullName>
        <ecNumber evidence="2">1.1.1.25</ecNumber>
    </recommendedName>
</protein>
<sequence>MIQHRAAVLGKPIEHSLSPVLHNAGYAALGLADWHYERIECDAEQLPAVVGGASSSFVGFSVTMPGKFAALSFADTASDRARAIGSANTLVRTSEGWRADNTDCDGVTGALRLLDALTGTTAVVVGGGGTARPALWALARAGYRKITVLNRTDKSTELAPLVPEADFALLPLDTDISALAPDVVVSTVPSAALRGREDALAQAPVLDVIYDPWPTPLVQAAQRRGVAAVGGHVMLAHQAFGQFEQFTGRAAPQQAMLKALEAVVL</sequence>
<dbReference type="SUPFAM" id="SSF53223">
    <property type="entry name" value="Aminoacid dehydrogenase-like, N-terminal domain"/>
    <property type="match status" value="1"/>
</dbReference>